<dbReference type="InterPro" id="IPR003772">
    <property type="entry name" value="YceD"/>
</dbReference>
<sequence length="180" mass="20305">MANSLKINVFLIPEEGQRFVFSEGDTWFQGCFRDSEKPDFVLKKVDVDCLITMTSGTVFIKGSFSAFIDICCSRCLEHASLPIGGDFNYTLIPAKAETREDLELTPEELEITYYQGDFIDLAPIICEQLILQIPMKALCTEECKGLCPHCGMNLNRSSCNCHLNVVNDRMAVLKNFRVKN</sequence>
<protein>
    <submittedName>
        <fullName evidence="1">Protein, clustered with ribosomal protein l32p</fullName>
    </submittedName>
</protein>
<evidence type="ECO:0000313" key="1">
    <source>
        <dbReference type="EMBL" id="KUG23688.1"/>
    </source>
</evidence>
<dbReference type="GO" id="GO:0005840">
    <property type="term" value="C:ribosome"/>
    <property type="evidence" value="ECO:0007669"/>
    <property type="project" value="UniProtKB-KW"/>
</dbReference>
<comment type="caution">
    <text evidence="1">The sequence shown here is derived from an EMBL/GenBank/DDBJ whole genome shotgun (WGS) entry which is preliminary data.</text>
</comment>
<accession>A0A0W8FS15</accession>
<proteinExistence type="predicted"/>
<organism evidence="1">
    <name type="scientific">hydrocarbon metagenome</name>
    <dbReference type="NCBI Taxonomy" id="938273"/>
    <lineage>
        <taxon>unclassified sequences</taxon>
        <taxon>metagenomes</taxon>
        <taxon>ecological metagenomes</taxon>
    </lineage>
</organism>
<dbReference type="PANTHER" id="PTHR34374:SF1">
    <property type="entry name" value="LARGE RIBOSOMAL RNA SUBUNIT ACCUMULATION PROTEIN YCED HOMOLOG 1, CHLOROPLASTIC"/>
    <property type="match status" value="1"/>
</dbReference>
<keyword evidence="1" id="KW-0687">Ribonucleoprotein</keyword>
<dbReference type="Pfam" id="PF02620">
    <property type="entry name" value="YceD"/>
    <property type="match status" value="1"/>
</dbReference>
<dbReference type="PANTHER" id="PTHR34374">
    <property type="entry name" value="LARGE RIBOSOMAL RNA SUBUNIT ACCUMULATION PROTEIN YCED HOMOLOG 1, CHLOROPLASTIC"/>
    <property type="match status" value="1"/>
</dbReference>
<name>A0A0W8FS15_9ZZZZ</name>
<dbReference type="AlphaFoldDB" id="A0A0W8FS15"/>
<dbReference type="EMBL" id="LNQE01000890">
    <property type="protein sequence ID" value="KUG23688.1"/>
    <property type="molecule type" value="Genomic_DNA"/>
</dbReference>
<keyword evidence="1" id="KW-0689">Ribosomal protein</keyword>
<reference evidence="1" key="1">
    <citation type="journal article" date="2015" name="Proc. Natl. Acad. Sci. U.S.A.">
        <title>Networks of energetic and metabolic interactions define dynamics in microbial communities.</title>
        <authorList>
            <person name="Embree M."/>
            <person name="Liu J.K."/>
            <person name="Al-Bassam M.M."/>
            <person name="Zengler K."/>
        </authorList>
    </citation>
    <scope>NUCLEOTIDE SEQUENCE</scope>
</reference>
<gene>
    <name evidence="1" type="ORF">ASZ90_006495</name>
</gene>